<feature type="transmembrane region" description="Helical" evidence="8">
    <location>
        <begin position="75"/>
        <end position="99"/>
    </location>
</feature>
<name>A0A543J3B2_9ACTN</name>
<evidence type="ECO:0000256" key="4">
    <source>
        <dbReference type="ARBA" id="ARBA00022692"/>
    </source>
</evidence>
<evidence type="ECO:0000256" key="6">
    <source>
        <dbReference type="ARBA" id="ARBA00023136"/>
    </source>
</evidence>
<keyword evidence="3" id="KW-1003">Cell membrane</keyword>
<evidence type="ECO:0000256" key="8">
    <source>
        <dbReference type="SAM" id="Phobius"/>
    </source>
</evidence>
<feature type="transmembrane region" description="Helical" evidence="8">
    <location>
        <begin position="387"/>
        <end position="408"/>
    </location>
</feature>
<feature type="transmembrane region" description="Helical" evidence="8">
    <location>
        <begin position="178"/>
        <end position="199"/>
    </location>
</feature>
<dbReference type="PANTHER" id="PTHR30250:SF10">
    <property type="entry name" value="LIPOPOLYSACCHARIDE BIOSYNTHESIS PROTEIN WZXC"/>
    <property type="match status" value="1"/>
</dbReference>
<keyword evidence="10" id="KW-1185">Reference proteome</keyword>
<evidence type="ECO:0000256" key="3">
    <source>
        <dbReference type="ARBA" id="ARBA00022475"/>
    </source>
</evidence>
<comment type="caution">
    <text evidence="9">The sequence shown here is derived from an EMBL/GenBank/DDBJ whole genome shotgun (WGS) entry which is preliminary data.</text>
</comment>
<accession>A0A543J3B2</accession>
<dbReference type="InterPro" id="IPR050833">
    <property type="entry name" value="Poly_Biosynth_Transport"/>
</dbReference>
<feature type="transmembrane region" description="Helical" evidence="8">
    <location>
        <begin position="239"/>
        <end position="263"/>
    </location>
</feature>
<evidence type="ECO:0000313" key="9">
    <source>
        <dbReference type="EMBL" id="TQM77313.1"/>
    </source>
</evidence>
<feature type="transmembrane region" description="Helical" evidence="8">
    <location>
        <begin position="47"/>
        <end position="69"/>
    </location>
</feature>
<evidence type="ECO:0000256" key="1">
    <source>
        <dbReference type="ARBA" id="ARBA00004651"/>
    </source>
</evidence>
<dbReference type="EMBL" id="VFPQ01000001">
    <property type="protein sequence ID" value="TQM77313.1"/>
    <property type="molecule type" value="Genomic_DNA"/>
</dbReference>
<dbReference type="Pfam" id="PF13440">
    <property type="entry name" value="Polysacc_synt_3"/>
    <property type="match status" value="1"/>
</dbReference>
<dbReference type="RefSeq" id="WP_142261062.1">
    <property type="nucleotide sequence ID" value="NZ_BMPV01000002.1"/>
</dbReference>
<feature type="compositionally biased region" description="Gly residues" evidence="7">
    <location>
        <begin position="15"/>
        <end position="27"/>
    </location>
</feature>
<feature type="transmembrane region" description="Helical" evidence="8">
    <location>
        <begin position="353"/>
        <end position="375"/>
    </location>
</feature>
<keyword evidence="5 8" id="KW-1133">Transmembrane helix</keyword>
<feature type="transmembrane region" description="Helical" evidence="8">
    <location>
        <begin position="414"/>
        <end position="435"/>
    </location>
</feature>
<organism evidence="9 10">
    <name type="scientific">Thermopolyspora flexuosa</name>
    <dbReference type="NCBI Taxonomy" id="103836"/>
    <lineage>
        <taxon>Bacteria</taxon>
        <taxon>Bacillati</taxon>
        <taxon>Actinomycetota</taxon>
        <taxon>Actinomycetes</taxon>
        <taxon>Streptosporangiales</taxon>
        <taxon>Streptosporangiaceae</taxon>
        <taxon>Thermopolyspora</taxon>
    </lineage>
</organism>
<dbReference type="GO" id="GO:0005886">
    <property type="term" value="C:plasma membrane"/>
    <property type="evidence" value="ECO:0007669"/>
    <property type="project" value="UniProtKB-SubCell"/>
</dbReference>
<evidence type="ECO:0000256" key="7">
    <source>
        <dbReference type="SAM" id="MobiDB-lite"/>
    </source>
</evidence>
<evidence type="ECO:0000256" key="2">
    <source>
        <dbReference type="ARBA" id="ARBA00007430"/>
    </source>
</evidence>
<feature type="transmembrane region" description="Helical" evidence="8">
    <location>
        <begin position="488"/>
        <end position="510"/>
    </location>
</feature>
<feature type="transmembrane region" description="Helical" evidence="8">
    <location>
        <begin position="205"/>
        <end position="227"/>
    </location>
</feature>
<dbReference type="Proteomes" id="UP000319213">
    <property type="component" value="Unassembled WGS sequence"/>
</dbReference>
<reference evidence="9 10" key="1">
    <citation type="submission" date="2019-06" db="EMBL/GenBank/DDBJ databases">
        <title>Sequencing the genomes of 1000 actinobacteria strains.</title>
        <authorList>
            <person name="Klenk H.-P."/>
        </authorList>
    </citation>
    <scope>NUCLEOTIDE SEQUENCE [LARGE SCALE GENOMIC DNA]</scope>
    <source>
        <strain evidence="9 10">DSM 43186</strain>
    </source>
</reference>
<comment type="subcellular location">
    <subcellularLocation>
        <location evidence="1">Cell membrane</location>
        <topology evidence="1">Multi-pass membrane protein</topology>
    </subcellularLocation>
</comment>
<proteinExistence type="inferred from homology"/>
<gene>
    <name evidence="9" type="ORF">FHX40_4075</name>
</gene>
<keyword evidence="4 8" id="KW-0812">Transmembrane</keyword>
<comment type="similarity">
    <text evidence="2">Belongs to the polysaccharide synthase family.</text>
</comment>
<protein>
    <submittedName>
        <fullName evidence="9">PST family polysaccharide transporter</fullName>
    </submittedName>
</protein>
<feature type="region of interest" description="Disordered" evidence="7">
    <location>
        <begin position="1"/>
        <end position="27"/>
    </location>
</feature>
<evidence type="ECO:0000256" key="5">
    <source>
        <dbReference type="ARBA" id="ARBA00022989"/>
    </source>
</evidence>
<feature type="transmembrane region" description="Helical" evidence="8">
    <location>
        <begin position="447"/>
        <end position="468"/>
    </location>
</feature>
<keyword evidence="6 8" id="KW-0472">Membrane</keyword>
<dbReference type="PANTHER" id="PTHR30250">
    <property type="entry name" value="PST FAMILY PREDICTED COLANIC ACID TRANSPORTER"/>
    <property type="match status" value="1"/>
</dbReference>
<sequence length="520" mass="53020">MAETTDTAVPADGAAGEGGAGAAGEGGAGAAVRTIGRKAGRGLRWSLLGNVVMKAGSFVMSLVLARLLVPEDFGVYAVALAATQFVMTIKDVGIIAATVQWRGRLAEMAPTATTLALISATTLYAVFWAGAPAFATLAGNPDAAPVVRILTAVILVEGVTAVRSGALMRRFQHDRLSGAILAGFTVNAAVAITLAANGAGPYSFAWGQLCGAVVTGVVVLAAARVPFRLGFDRAVAGRLLRFGIPSAAGTGLEAVLLNVGYVIVGAVLDEELLGYYLLAFNISSWVPGLIGTAIRYVSIPGFSRLAERDTATLQEGVARSVPLLVAAVLPVAVLMATLAHPIVVFLYGAKWEMSAGVLRFLAVLMLARMLTSFAFDILTSQGATKATVWMNLGYGVALVPAIIAGAHLDGIRGAAIGNAAAAVFVALPLAALALRRTGVRVGPVLPALARPLLGGLACGAVALGASSLARWLGGNAFAELCLAGGLGLLAYVLVTVPRAALAWAGGMLPARFRDRSVSTR</sequence>
<feature type="transmembrane region" description="Helical" evidence="8">
    <location>
        <begin position="275"/>
        <end position="298"/>
    </location>
</feature>
<feature type="transmembrane region" description="Helical" evidence="8">
    <location>
        <begin position="111"/>
        <end position="134"/>
    </location>
</feature>
<dbReference type="OrthoDB" id="9770347at2"/>
<feature type="transmembrane region" description="Helical" evidence="8">
    <location>
        <begin position="323"/>
        <end position="347"/>
    </location>
</feature>
<evidence type="ECO:0000313" key="10">
    <source>
        <dbReference type="Proteomes" id="UP000319213"/>
    </source>
</evidence>
<dbReference type="AlphaFoldDB" id="A0A543J3B2"/>
<feature type="transmembrane region" description="Helical" evidence="8">
    <location>
        <begin position="146"/>
        <end position="166"/>
    </location>
</feature>